<evidence type="ECO:0000313" key="3">
    <source>
        <dbReference type="Proteomes" id="UP001500888"/>
    </source>
</evidence>
<comment type="caution">
    <text evidence="2">The sequence shown here is derived from an EMBL/GenBank/DDBJ whole genome shotgun (WGS) entry which is preliminary data.</text>
</comment>
<gene>
    <name evidence="2" type="ORF">GCM10022226_06540</name>
</gene>
<organism evidence="2 3">
    <name type="scientific">Sphaerisporangium flaviroseum</name>
    <dbReference type="NCBI Taxonomy" id="509199"/>
    <lineage>
        <taxon>Bacteria</taxon>
        <taxon>Bacillati</taxon>
        <taxon>Actinomycetota</taxon>
        <taxon>Actinomycetes</taxon>
        <taxon>Streptosporangiales</taxon>
        <taxon>Streptosporangiaceae</taxon>
        <taxon>Sphaerisporangium</taxon>
    </lineage>
</organism>
<dbReference type="Proteomes" id="UP001500888">
    <property type="component" value="Unassembled WGS sequence"/>
</dbReference>
<evidence type="ECO:0000313" key="2">
    <source>
        <dbReference type="EMBL" id="GAA3790312.1"/>
    </source>
</evidence>
<proteinExistence type="predicted"/>
<feature type="region of interest" description="Disordered" evidence="1">
    <location>
        <begin position="1"/>
        <end position="78"/>
    </location>
</feature>
<sequence length="92" mass="9503">MEGAEASLAVTRGPPGPRPWRQMERPGRHSKASAPCLGTTNTHRPASPAERVAAEGGEPPVAQAPDGFPETKSGNVVPTSSHTLAKAKVILS</sequence>
<reference evidence="3" key="1">
    <citation type="journal article" date="2019" name="Int. J. Syst. Evol. Microbiol.">
        <title>The Global Catalogue of Microorganisms (GCM) 10K type strain sequencing project: providing services to taxonomists for standard genome sequencing and annotation.</title>
        <authorList>
            <consortium name="The Broad Institute Genomics Platform"/>
            <consortium name="The Broad Institute Genome Sequencing Center for Infectious Disease"/>
            <person name="Wu L."/>
            <person name="Ma J."/>
        </authorList>
    </citation>
    <scope>NUCLEOTIDE SEQUENCE [LARGE SCALE GENOMIC DNA]</scope>
    <source>
        <strain evidence="3">JCM 16908</strain>
    </source>
</reference>
<protein>
    <submittedName>
        <fullName evidence="2">Uncharacterized protein</fullName>
    </submittedName>
</protein>
<evidence type="ECO:0000256" key="1">
    <source>
        <dbReference type="SAM" id="MobiDB-lite"/>
    </source>
</evidence>
<dbReference type="EMBL" id="BAAAZR010000001">
    <property type="protein sequence ID" value="GAA3790312.1"/>
    <property type="molecule type" value="Genomic_DNA"/>
</dbReference>
<name>A0ABP7HF78_9ACTN</name>
<accession>A0ABP7HF78</accession>
<keyword evidence="3" id="KW-1185">Reference proteome</keyword>